<evidence type="ECO:0000259" key="3">
    <source>
        <dbReference type="PROSITE" id="PS51168"/>
    </source>
</evidence>
<dbReference type="PROSITE" id="PS51168">
    <property type="entry name" value="CHORISMATE_MUT_2"/>
    <property type="match status" value="1"/>
</dbReference>
<dbReference type="GO" id="GO:0004106">
    <property type="term" value="F:chorismate mutase activity"/>
    <property type="evidence" value="ECO:0007669"/>
    <property type="project" value="UniProtKB-EC"/>
</dbReference>
<dbReference type="Pfam" id="PF01817">
    <property type="entry name" value="CM_2"/>
    <property type="match status" value="1"/>
</dbReference>
<keyword evidence="1" id="KW-0175">Coiled coil</keyword>
<feature type="domain" description="Chorismate mutase" evidence="3">
    <location>
        <begin position="39"/>
        <end position="124"/>
    </location>
</feature>
<dbReference type="InterPro" id="IPR002701">
    <property type="entry name" value="CM_II_prokaryot"/>
</dbReference>
<sequence>MTDLPLPGSAPGRPSRTSTALPHEESTMTLQTLPTSDKATTEAAIADLRSSIDELDAEILALLERRRELSETVQEVRIAAGGRRTEFSRENVIIKRYADRFGRPGSAIAMKLLEICRGTIKVSR</sequence>
<accession>A0AAU2V073</accession>
<feature type="compositionally biased region" description="Polar residues" evidence="2">
    <location>
        <begin position="27"/>
        <end position="38"/>
    </location>
</feature>
<evidence type="ECO:0000256" key="1">
    <source>
        <dbReference type="SAM" id="Coils"/>
    </source>
</evidence>
<dbReference type="InterPro" id="IPR036263">
    <property type="entry name" value="Chorismate_II_sf"/>
</dbReference>
<dbReference type="EC" id="5.4.99.5" evidence="4"/>
<dbReference type="EMBL" id="CP108318">
    <property type="protein sequence ID" value="WTW60826.1"/>
    <property type="molecule type" value="Genomic_DNA"/>
</dbReference>
<reference evidence="4" key="1">
    <citation type="submission" date="2022-10" db="EMBL/GenBank/DDBJ databases">
        <title>The complete genomes of actinobacterial strains from the NBC collection.</title>
        <authorList>
            <person name="Joergensen T.S."/>
            <person name="Alvarez Arevalo M."/>
            <person name="Sterndorff E.B."/>
            <person name="Faurdal D."/>
            <person name="Vuksanovic O."/>
            <person name="Mourched A.-S."/>
            <person name="Charusanti P."/>
            <person name="Shaw S."/>
            <person name="Blin K."/>
            <person name="Weber T."/>
        </authorList>
    </citation>
    <scope>NUCLEOTIDE SEQUENCE</scope>
    <source>
        <strain evidence="4">NBC_00003</strain>
    </source>
</reference>
<dbReference type="NCBIfam" id="TIGR01808">
    <property type="entry name" value="CM_M_hiGC-arch"/>
    <property type="match status" value="1"/>
</dbReference>
<dbReference type="SMART" id="SM00830">
    <property type="entry name" value="CM_2"/>
    <property type="match status" value="1"/>
</dbReference>
<gene>
    <name evidence="4" type="ORF">OG549_09300</name>
</gene>
<protein>
    <submittedName>
        <fullName evidence="4">Chorismate mutase</fullName>
        <ecNumber evidence="4">5.4.99.5</ecNumber>
    </submittedName>
</protein>
<dbReference type="GO" id="GO:0046417">
    <property type="term" value="P:chorismate metabolic process"/>
    <property type="evidence" value="ECO:0007669"/>
    <property type="project" value="InterPro"/>
</dbReference>
<feature type="region of interest" description="Disordered" evidence="2">
    <location>
        <begin position="1"/>
        <end position="38"/>
    </location>
</feature>
<keyword evidence="4" id="KW-0413">Isomerase</keyword>
<evidence type="ECO:0000256" key="2">
    <source>
        <dbReference type="SAM" id="MobiDB-lite"/>
    </source>
</evidence>
<evidence type="ECO:0000313" key="4">
    <source>
        <dbReference type="EMBL" id="WTW60826.1"/>
    </source>
</evidence>
<organism evidence="4">
    <name type="scientific">Streptomyces sp. NBC_00003</name>
    <dbReference type="NCBI Taxonomy" id="2903608"/>
    <lineage>
        <taxon>Bacteria</taxon>
        <taxon>Bacillati</taxon>
        <taxon>Actinomycetota</taxon>
        <taxon>Actinomycetes</taxon>
        <taxon>Kitasatosporales</taxon>
        <taxon>Streptomycetaceae</taxon>
        <taxon>Streptomyces</taxon>
    </lineage>
</organism>
<dbReference type="SUPFAM" id="SSF48600">
    <property type="entry name" value="Chorismate mutase II"/>
    <property type="match status" value="1"/>
</dbReference>
<feature type="coiled-coil region" evidence="1">
    <location>
        <begin position="38"/>
        <end position="72"/>
    </location>
</feature>
<proteinExistence type="predicted"/>
<dbReference type="AlphaFoldDB" id="A0AAU2V073"/>
<dbReference type="Gene3D" id="1.20.59.10">
    <property type="entry name" value="Chorismate mutase"/>
    <property type="match status" value="1"/>
</dbReference>
<dbReference type="InterPro" id="IPR010958">
    <property type="entry name" value="Chorismate_mutase_highGC-bac"/>
</dbReference>
<dbReference type="InterPro" id="IPR036979">
    <property type="entry name" value="CM_dom_sf"/>
</dbReference>
<name>A0AAU2V073_9ACTN</name>
<dbReference type="NCBIfam" id="NF005894">
    <property type="entry name" value="PRK07857.1"/>
    <property type="match status" value="1"/>
</dbReference>